<feature type="region of interest" description="Disordered" evidence="2">
    <location>
        <begin position="172"/>
        <end position="208"/>
    </location>
</feature>
<protein>
    <submittedName>
        <fullName evidence="3">Uncharacterized protein</fullName>
    </submittedName>
</protein>
<dbReference type="Proteomes" id="UP001370490">
    <property type="component" value="Unassembled WGS sequence"/>
</dbReference>
<keyword evidence="1" id="KW-0175">Coiled coil</keyword>
<feature type="compositionally biased region" description="Polar residues" evidence="2">
    <location>
        <begin position="70"/>
        <end position="85"/>
    </location>
</feature>
<sequence>MDEDEWVKTATFNDSLVVDLLMQLKNSPPTRTGKASILRLDWKGRQRRTKPVTLRLVEDNKKGGEPARASPTTPLSWSRATSPSAEATADAERSKAVATSRTTPTKRLKRKKTLAELKEEESVLLRERMHLKKELATLHATIAKERANNERLKRRKLDLHLQMESERIAAAVSSSQAITGQEPGEVGADEHLSAWGPPRRTSSKLEQEAASLKTSFLLPDLNLPLEETGDILHGMA</sequence>
<dbReference type="EMBL" id="JBAMMX010000025">
    <property type="protein sequence ID" value="KAK6915109.1"/>
    <property type="molecule type" value="Genomic_DNA"/>
</dbReference>
<feature type="coiled-coil region" evidence="1">
    <location>
        <begin position="114"/>
        <end position="162"/>
    </location>
</feature>
<dbReference type="PANTHER" id="PTHR35099:SF10">
    <property type="entry name" value="BZIP DOMAIN-CONTAINING PROTEIN"/>
    <property type="match status" value="1"/>
</dbReference>
<dbReference type="PANTHER" id="PTHR35099">
    <property type="entry name" value="OS02G0182700 PROTEIN"/>
    <property type="match status" value="1"/>
</dbReference>
<accession>A0AAN8ULP7</accession>
<proteinExistence type="predicted"/>
<feature type="region of interest" description="Disordered" evidence="2">
    <location>
        <begin position="58"/>
        <end position="109"/>
    </location>
</feature>
<comment type="caution">
    <text evidence="3">The sequence shown here is derived from an EMBL/GenBank/DDBJ whole genome shotgun (WGS) entry which is preliminary data.</text>
</comment>
<keyword evidence="4" id="KW-1185">Reference proteome</keyword>
<name>A0AAN8ULP7_9MAGN</name>
<gene>
    <name evidence="3" type="ORF">RJ641_020226</name>
</gene>
<evidence type="ECO:0000256" key="1">
    <source>
        <dbReference type="SAM" id="Coils"/>
    </source>
</evidence>
<evidence type="ECO:0000313" key="4">
    <source>
        <dbReference type="Proteomes" id="UP001370490"/>
    </source>
</evidence>
<evidence type="ECO:0000313" key="3">
    <source>
        <dbReference type="EMBL" id="KAK6915109.1"/>
    </source>
</evidence>
<organism evidence="3 4">
    <name type="scientific">Dillenia turbinata</name>
    <dbReference type="NCBI Taxonomy" id="194707"/>
    <lineage>
        <taxon>Eukaryota</taxon>
        <taxon>Viridiplantae</taxon>
        <taxon>Streptophyta</taxon>
        <taxon>Embryophyta</taxon>
        <taxon>Tracheophyta</taxon>
        <taxon>Spermatophyta</taxon>
        <taxon>Magnoliopsida</taxon>
        <taxon>eudicotyledons</taxon>
        <taxon>Gunneridae</taxon>
        <taxon>Pentapetalae</taxon>
        <taxon>Dilleniales</taxon>
        <taxon>Dilleniaceae</taxon>
        <taxon>Dillenia</taxon>
    </lineage>
</organism>
<reference evidence="3 4" key="1">
    <citation type="submission" date="2023-12" db="EMBL/GenBank/DDBJ databases">
        <title>A high-quality genome assembly for Dillenia turbinata (Dilleniales).</title>
        <authorList>
            <person name="Chanderbali A."/>
        </authorList>
    </citation>
    <scope>NUCLEOTIDE SEQUENCE [LARGE SCALE GENOMIC DNA]</scope>
    <source>
        <strain evidence="3">LSX21</strain>
        <tissue evidence="3">Leaf</tissue>
    </source>
</reference>
<dbReference type="AlphaFoldDB" id="A0AAN8ULP7"/>
<evidence type="ECO:0000256" key="2">
    <source>
        <dbReference type="SAM" id="MobiDB-lite"/>
    </source>
</evidence>